<dbReference type="OrthoDB" id="7629232at2"/>
<evidence type="ECO:0000256" key="2">
    <source>
        <dbReference type="SAM" id="SignalP"/>
    </source>
</evidence>
<feature type="compositionally biased region" description="Pro residues" evidence="1">
    <location>
        <begin position="22"/>
        <end position="44"/>
    </location>
</feature>
<gene>
    <name evidence="3" type="ORF">CKY28_09305</name>
</gene>
<protein>
    <recommendedName>
        <fullName evidence="5">Lipoprotein</fullName>
    </recommendedName>
</protein>
<keyword evidence="4" id="KW-1185">Reference proteome</keyword>
<sequence length="175" mass="18438">MKRSVTLLPLLIVACVPASRPPAPAPAPTPVAAAPTPPPPPVPALGPDWRDWPLTPGTWNYRRDARGSVALFGDANADARLTLRCDLGERRVYLSVAGTQPAQATLRTTSATRQLALQPTGGALPYAAAALTPSDPLLDALAFSRGRFTVERSGQAPLVVPAYPEVARVTEDCRS</sequence>
<feature type="chain" id="PRO_5012155225" description="Lipoprotein" evidence="2">
    <location>
        <begin position="26"/>
        <end position="175"/>
    </location>
</feature>
<dbReference type="AlphaFoldDB" id="A0A2A2SET7"/>
<evidence type="ECO:0000313" key="3">
    <source>
        <dbReference type="EMBL" id="PAX07814.1"/>
    </source>
</evidence>
<comment type="caution">
    <text evidence="3">The sequence shown here is derived from an EMBL/GenBank/DDBJ whole genome shotgun (WGS) entry which is preliminary data.</text>
</comment>
<reference evidence="4" key="1">
    <citation type="submission" date="2017-09" db="EMBL/GenBank/DDBJ databases">
        <authorList>
            <person name="Feng G."/>
            <person name="Zhu H."/>
        </authorList>
    </citation>
    <scope>NUCLEOTIDE SEQUENCE [LARGE SCALE GENOMIC DNA]</scope>
    <source>
        <strain evidence="4">1PNM-20</strain>
    </source>
</reference>
<evidence type="ECO:0000313" key="4">
    <source>
        <dbReference type="Proteomes" id="UP000218151"/>
    </source>
</evidence>
<keyword evidence="2" id="KW-0732">Signal</keyword>
<dbReference type="EMBL" id="NSLI01000003">
    <property type="protein sequence ID" value="PAX07814.1"/>
    <property type="molecule type" value="Genomic_DNA"/>
</dbReference>
<accession>A0A2A2SET7</accession>
<evidence type="ECO:0000256" key="1">
    <source>
        <dbReference type="SAM" id="MobiDB-lite"/>
    </source>
</evidence>
<dbReference type="Proteomes" id="UP000218151">
    <property type="component" value="Unassembled WGS sequence"/>
</dbReference>
<feature type="signal peptide" evidence="2">
    <location>
        <begin position="1"/>
        <end position="25"/>
    </location>
</feature>
<dbReference type="RefSeq" id="WP_095998057.1">
    <property type="nucleotide sequence ID" value="NZ_NSLI01000003.1"/>
</dbReference>
<organism evidence="3 4">
    <name type="scientific">Sphingomonas lenta</name>
    <dbReference type="NCBI Taxonomy" id="1141887"/>
    <lineage>
        <taxon>Bacteria</taxon>
        <taxon>Pseudomonadati</taxon>
        <taxon>Pseudomonadota</taxon>
        <taxon>Alphaproteobacteria</taxon>
        <taxon>Sphingomonadales</taxon>
        <taxon>Sphingomonadaceae</taxon>
        <taxon>Sphingomonas</taxon>
    </lineage>
</organism>
<proteinExistence type="predicted"/>
<name>A0A2A2SET7_9SPHN</name>
<evidence type="ECO:0008006" key="5">
    <source>
        <dbReference type="Google" id="ProtNLM"/>
    </source>
</evidence>
<dbReference type="PROSITE" id="PS51257">
    <property type="entry name" value="PROKAR_LIPOPROTEIN"/>
    <property type="match status" value="1"/>
</dbReference>
<feature type="region of interest" description="Disordered" evidence="1">
    <location>
        <begin position="22"/>
        <end position="47"/>
    </location>
</feature>